<evidence type="ECO:0000256" key="1">
    <source>
        <dbReference type="SAM" id="Phobius"/>
    </source>
</evidence>
<keyword evidence="1" id="KW-1133">Transmembrane helix</keyword>
<dbReference type="InterPro" id="IPR002656">
    <property type="entry name" value="Acyl_transf_3_dom"/>
</dbReference>
<protein>
    <submittedName>
        <fullName evidence="3">Acyltransferase family protein</fullName>
    </submittedName>
</protein>
<evidence type="ECO:0000313" key="3">
    <source>
        <dbReference type="EMBL" id="XDI07123.1"/>
    </source>
</evidence>
<feature type="transmembrane region" description="Helical" evidence="1">
    <location>
        <begin position="49"/>
        <end position="72"/>
    </location>
</feature>
<dbReference type="PANTHER" id="PTHR37312">
    <property type="entry name" value="MEMBRANE-BOUND ACYLTRANSFERASE YKRP-RELATED"/>
    <property type="match status" value="1"/>
</dbReference>
<dbReference type="PANTHER" id="PTHR37312:SF1">
    <property type="entry name" value="MEMBRANE-BOUND ACYLTRANSFERASE YKRP-RELATED"/>
    <property type="match status" value="1"/>
</dbReference>
<accession>A0AB39BM00</accession>
<keyword evidence="3" id="KW-0012">Acyltransferase</keyword>
<reference evidence="3" key="1">
    <citation type="submission" date="2024-05" db="EMBL/GenBank/DDBJ databases">
        <title>Herbiconiux sp. A18JL235.</title>
        <authorList>
            <person name="Zhang G."/>
        </authorList>
    </citation>
    <scope>NUCLEOTIDE SEQUENCE</scope>
    <source>
        <strain evidence="3">A18JL235</strain>
    </source>
</reference>
<dbReference type="RefSeq" id="WP_368499497.1">
    <property type="nucleotide sequence ID" value="NZ_CP162511.1"/>
</dbReference>
<feature type="transmembrane region" description="Helical" evidence="1">
    <location>
        <begin position="84"/>
        <end position="106"/>
    </location>
</feature>
<gene>
    <name evidence="3" type="ORF">ABFY20_08490</name>
</gene>
<keyword evidence="1" id="KW-0472">Membrane</keyword>
<feature type="transmembrane region" description="Helical" evidence="1">
    <location>
        <begin position="23"/>
        <end position="43"/>
    </location>
</feature>
<feature type="transmembrane region" description="Helical" evidence="1">
    <location>
        <begin position="312"/>
        <end position="329"/>
    </location>
</feature>
<dbReference type="AlphaFoldDB" id="A0AB39BM00"/>
<feature type="transmembrane region" description="Helical" evidence="1">
    <location>
        <begin position="204"/>
        <end position="224"/>
    </location>
</feature>
<feature type="domain" description="Acyltransferase 3" evidence="2">
    <location>
        <begin position="22"/>
        <end position="328"/>
    </location>
</feature>
<organism evidence="3">
    <name type="scientific">Herbiconiux sp. A18JL235</name>
    <dbReference type="NCBI Taxonomy" id="3152363"/>
    <lineage>
        <taxon>Bacteria</taxon>
        <taxon>Bacillati</taxon>
        <taxon>Actinomycetota</taxon>
        <taxon>Actinomycetes</taxon>
        <taxon>Micrococcales</taxon>
        <taxon>Microbacteriaceae</taxon>
        <taxon>Herbiconiux</taxon>
    </lineage>
</organism>
<feature type="transmembrane region" description="Helical" evidence="1">
    <location>
        <begin position="118"/>
        <end position="137"/>
    </location>
</feature>
<sequence length="363" mass="41115">MSSPVAAAPRTPRRPVRMPLWDNARFVAITLVVMGHAILKLIAESDPAYGVYLFIYAFHVPVFVAVAGYFAKATPPGVKQLKKLVTDLVLPYLIFEVIWTIVRALVTGRFNPDLATPSWTLWFLLALIIWRVALPYLALLRFPLLIAVVISVASGYLPAIGSVFALDRTLALLPFFVLGWKLRMLPVTTLWTELPLRRVWWWRAGAIAVFAALALVIATNVPLWRELKVRRVLLFEEAYPEFGYDQWWAGGLRLAAIALAVLLVFSFLVLMPRRATWISPLGQATLYVYLLHSFVLYPIRESGWLDVPRDDLLLIGMMLFSILLTLALTSRPVRRVFRPLVEPRAEWLFARGDEKITPRVGAD</sequence>
<keyword evidence="3" id="KW-0808">Transferase</keyword>
<feature type="transmembrane region" description="Helical" evidence="1">
    <location>
        <begin position="281"/>
        <end position="300"/>
    </location>
</feature>
<dbReference type="GO" id="GO:0016747">
    <property type="term" value="F:acyltransferase activity, transferring groups other than amino-acyl groups"/>
    <property type="evidence" value="ECO:0007669"/>
    <property type="project" value="InterPro"/>
</dbReference>
<dbReference type="EMBL" id="CP162511">
    <property type="protein sequence ID" value="XDI07123.1"/>
    <property type="molecule type" value="Genomic_DNA"/>
</dbReference>
<feature type="transmembrane region" description="Helical" evidence="1">
    <location>
        <begin position="172"/>
        <end position="192"/>
    </location>
</feature>
<proteinExistence type="predicted"/>
<feature type="transmembrane region" description="Helical" evidence="1">
    <location>
        <begin position="144"/>
        <end position="166"/>
    </location>
</feature>
<evidence type="ECO:0000259" key="2">
    <source>
        <dbReference type="Pfam" id="PF01757"/>
    </source>
</evidence>
<feature type="transmembrane region" description="Helical" evidence="1">
    <location>
        <begin position="247"/>
        <end position="269"/>
    </location>
</feature>
<name>A0AB39BM00_9MICO</name>
<dbReference type="Pfam" id="PF01757">
    <property type="entry name" value="Acyl_transf_3"/>
    <property type="match status" value="1"/>
</dbReference>
<dbReference type="InterPro" id="IPR052734">
    <property type="entry name" value="Nod_factor_acetyltransferase"/>
</dbReference>
<keyword evidence="1" id="KW-0812">Transmembrane</keyword>